<evidence type="ECO:0000259" key="9">
    <source>
        <dbReference type="PROSITE" id="PS51935"/>
    </source>
</evidence>
<sequence length="434" mass="47982">MKRKIIAAIVAAALTLNVVLPTITANAEPVNKEVQAAQDQYAEMQANIAKITEKINSYNSQIEPLVVNVQNNKQEISDLQKQMENTQQEIEQAKEKISKQEEVLGNRLSDMYKSGGEFSYVNLIFGANNFGDLINRIEVATRIITTDKNIVETLKNDKENLDNQVKSLQEKTKKVEDLKTKNEKELENLQNLKSEQEVIGQQANEAQKEFDKKYLSRYEKEIVSGQLSVLNNNSSSISDLKSAISQITDLNNSQIKSPIVKQEIQDAIANGKRLISQKEAQARAEQEAQARAEQEANRGSNGNSTSNSSGSSNNVAPPSANKATAQAVLNEAYKHLGKPYVWGATGPNSFDCSGFTSYVYKKVTGRWIGRTTYDQINVGTPVSRSQLQPGDLVFTSAGHVGIYVGNNNFINAPRTGSNVSVMPLWSFYAARRIL</sequence>
<dbReference type="EC" id="3.4.-.-" evidence="10"/>
<dbReference type="Proteomes" id="UP000191448">
    <property type="component" value="Unassembled WGS sequence"/>
</dbReference>
<evidence type="ECO:0000256" key="6">
    <source>
        <dbReference type="SAM" id="Coils"/>
    </source>
</evidence>
<organism evidence="10 11">
    <name type="scientific">Clostridium thermobutyricum DSM 4928</name>
    <dbReference type="NCBI Taxonomy" id="1121339"/>
    <lineage>
        <taxon>Bacteria</taxon>
        <taxon>Bacillati</taxon>
        <taxon>Bacillota</taxon>
        <taxon>Clostridia</taxon>
        <taxon>Eubacteriales</taxon>
        <taxon>Clostridiaceae</taxon>
        <taxon>Clostridium</taxon>
    </lineage>
</organism>
<keyword evidence="5" id="KW-0788">Thiol protease</keyword>
<keyword evidence="6" id="KW-0175">Coiled coil</keyword>
<accession>A0A1V4SXP9</accession>
<evidence type="ECO:0000256" key="8">
    <source>
        <dbReference type="SAM" id="SignalP"/>
    </source>
</evidence>
<feature type="chain" id="PRO_5012821895" evidence="8">
    <location>
        <begin position="28"/>
        <end position="434"/>
    </location>
</feature>
<evidence type="ECO:0000256" key="2">
    <source>
        <dbReference type="ARBA" id="ARBA00022670"/>
    </source>
</evidence>
<gene>
    <name evidence="10" type="ORF">CLTHE_06550</name>
</gene>
<proteinExistence type="inferred from homology"/>
<dbReference type="AlphaFoldDB" id="A0A1V4SXP9"/>
<protein>
    <submittedName>
        <fullName evidence="10">Putative endopeptidase</fullName>
        <ecNumber evidence="10">3.4.-.-</ecNumber>
    </submittedName>
</protein>
<evidence type="ECO:0000313" key="10">
    <source>
        <dbReference type="EMBL" id="OPX49361.1"/>
    </source>
</evidence>
<dbReference type="PANTHER" id="PTHR47053">
    <property type="entry name" value="MUREIN DD-ENDOPEPTIDASE MEPH-RELATED"/>
    <property type="match status" value="1"/>
</dbReference>
<dbReference type="InterPro" id="IPR000064">
    <property type="entry name" value="NLP_P60_dom"/>
</dbReference>
<feature type="domain" description="NlpC/P60" evidence="9">
    <location>
        <begin position="322"/>
        <end position="434"/>
    </location>
</feature>
<dbReference type="InterPro" id="IPR051202">
    <property type="entry name" value="Peptidase_C40"/>
</dbReference>
<feature type="coiled-coil region" evidence="6">
    <location>
        <begin position="144"/>
        <end position="209"/>
    </location>
</feature>
<dbReference type="InterPro" id="IPR038765">
    <property type="entry name" value="Papain-like_cys_pep_sf"/>
</dbReference>
<feature type="compositionally biased region" description="Basic and acidic residues" evidence="7">
    <location>
        <begin position="280"/>
        <end position="296"/>
    </location>
</feature>
<evidence type="ECO:0000256" key="1">
    <source>
        <dbReference type="ARBA" id="ARBA00007074"/>
    </source>
</evidence>
<name>A0A1V4SXP9_9CLOT</name>
<dbReference type="PROSITE" id="PS51935">
    <property type="entry name" value="NLPC_P60"/>
    <property type="match status" value="1"/>
</dbReference>
<dbReference type="OrthoDB" id="9808890at2"/>
<feature type="signal peptide" evidence="8">
    <location>
        <begin position="1"/>
        <end position="27"/>
    </location>
</feature>
<feature type="compositionally biased region" description="Low complexity" evidence="7">
    <location>
        <begin position="299"/>
        <end position="314"/>
    </location>
</feature>
<dbReference type="Gene3D" id="3.90.1720.10">
    <property type="entry name" value="endopeptidase domain like (from Nostoc punctiforme)"/>
    <property type="match status" value="1"/>
</dbReference>
<feature type="region of interest" description="Disordered" evidence="7">
    <location>
        <begin position="278"/>
        <end position="322"/>
    </location>
</feature>
<comment type="similarity">
    <text evidence="1">Belongs to the peptidase C40 family.</text>
</comment>
<dbReference type="PANTHER" id="PTHR47053:SF1">
    <property type="entry name" value="MUREIN DD-ENDOPEPTIDASE MEPH-RELATED"/>
    <property type="match status" value="1"/>
</dbReference>
<dbReference type="Gene3D" id="6.10.250.3150">
    <property type="match status" value="1"/>
</dbReference>
<evidence type="ECO:0000256" key="3">
    <source>
        <dbReference type="ARBA" id="ARBA00022729"/>
    </source>
</evidence>
<keyword evidence="2" id="KW-0645">Protease</keyword>
<reference evidence="10 11" key="1">
    <citation type="submission" date="2016-02" db="EMBL/GenBank/DDBJ databases">
        <title>Genome sequence of Clostridium thermobutyricum DSM 4928.</title>
        <authorList>
            <person name="Poehlein A."/>
            <person name="Daniel R."/>
        </authorList>
    </citation>
    <scope>NUCLEOTIDE SEQUENCE [LARGE SCALE GENOMIC DNA]</scope>
    <source>
        <strain evidence="10 11">DSM 4928</strain>
    </source>
</reference>
<dbReference type="InterPro" id="IPR057309">
    <property type="entry name" value="PcsB_CC"/>
</dbReference>
<evidence type="ECO:0000256" key="7">
    <source>
        <dbReference type="SAM" id="MobiDB-lite"/>
    </source>
</evidence>
<evidence type="ECO:0000313" key="11">
    <source>
        <dbReference type="Proteomes" id="UP000191448"/>
    </source>
</evidence>
<dbReference type="GO" id="GO:0006508">
    <property type="term" value="P:proteolysis"/>
    <property type="evidence" value="ECO:0007669"/>
    <property type="project" value="UniProtKB-KW"/>
</dbReference>
<keyword evidence="4 10" id="KW-0378">Hydrolase</keyword>
<dbReference type="SUPFAM" id="SSF54001">
    <property type="entry name" value="Cysteine proteinases"/>
    <property type="match status" value="1"/>
</dbReference>
<dbReference type="Pfam" id="PF24568">
    <property type="entry name" value="CC_PcsB"/>
    <property type="match status" value="1"/>
</dbReference>
<dbReference type="RefSeq" id="WP_080021986.1">
    <property type="nucleotide sequence ID" value="NZ_LTAY01000024.1"/>
</dbReference>
<feature type="coiled-coil region" evidence="6">
    <location>
        <begin position="27"/>
        <end position="103"/>
    </location>
</feature>
<evidence type="ECO:0000256" key="5">
    <source>
        <dbReference type="ARBA" id="ARBA00022807"/>
    </source>
</evidence>
<dbReference type="EMBL" id="LTAY01000024">
    <property type="protein sequence ID" value="OPX49361.1"/>
    <property type="molecule type" value="Genomic_DNA"/>
</dbReference>
<comment type="caution">
    <text evidence="10">The sequence shown here is derived from an EMBL/GenBank/DDBJ whole genome shotgun (WGS) entry which is preliminary data.</text>
</comment>
<evidence type="ECO:0000256" key="4">
    <source>
        <dbReference type="ARBA" id="ARBA00022801"/>
    </source>
</evidence>
<keyword evidence="3 8" id="KW-0732">Signal</keyword>
<dbReference type="GO" id="GO:0008234">
    <property type="term" value="F:cysteine-type peptidase activity"/>
    <property type="evidence" value="ECO:0007669"/>
    <property type="project" value="UniProtKB-KW"/>
</dbReference>
<dbReference type="Pfam" id="PF00877">
    <property type="entry name" value="NLPC_P60"/>
    <property type="match status" value="1"/>
</dbReference>